<sequence>MISTSRSVGDCMEMMGGVSGSRDHKEMNIEHRRWLSPYAHRDCEVNQHRLIELTDCAEFRRPWFSSHPTLPLARASAPTTPAPLLDANITGTEYDQLLPRGTVELKVRRQPICRVL</sequence>
<feature type="region of interest" description="Disordered" evidence="1">
    <location>
        <begin position="1"/>
        <end position="23"/>
    </location>
</feature>
<organism evidence="2">
    <name type="scientific">Haptolina ericina</name>
    <dbReference type="NCBI Taxonomy" id="156174"/>
    <lineage>
        <taxon>Eukaryota</taxon>
        <taxon>Haptista</taxon>
        <taxon>Haptophyta</taxon>
        <taxon>Prymnesiophyceae</taxon>
        <taxon>Prymnesiales</taxon>
        <taxon>Prymnesiaceae</taxon>
        <taxon>Haptolina</taxon>
    </lineage>
</organism>
<proteinExistence type="predicted"/>
<gene>
    <name evidence="2" type="ORF">HERI1096_LOCUS31716</name>
</gene>
<dbReference type="AlphaFoldDB" id="A0A7S3BMR6"/>
<protein>
    <submittedName>
        <fullName evidence="2">Uncharacterized protein</fullName>
    </submittedName>
</protein>
<dbReference type="EMBL" id="HBHX01057475">
    <property type="protein sequence ID" value="CAE0137393.1"/>
    <property type="molecule type" value="Transcribed_RNA"/>
</dbReference>
<evidence type="ECO:0000313" key="2">
    <source>
        <dbReference type="EMBL" id="CAE0137393.1"/>
    </source>
</evidence>
<reference evidence="2" key="1">
    <citation type="submission" date="2021-01" db="EMBL/GenBank/DDBJ databases">
        <authorList>
            <person name="Corre E."/>
            <person name="Pelletier E."/>
            <person name="Niang G."/>
            <person name="Scheremetjew M."/>
            <person name="Finn R."/>
            <person name="Kale V."/>
            <person name="Holt S."/>
            <person name="Cochrane G."/>
            <person name="Meng A."/>
            <person name="Brown T."/>
            <person name="Cohen L."/>
        </authorList>
    </citation>
    <scope>NUCLEOTIDE SEQUENCE</scope>
    <source>
        <strain evidence="2">CCMP281</strain>
    </source>
</reference>
<accession>A0A7S3BMR6</accession>
<evidence type="ECO:0000256" key="1">
    <source>
        <dbReference type="SAM" id="MobiDB-lite"/>
    </source>
</evidence>
<name>A0A7S3BMR6_9EUKA</name>